<proteinExistence type="predicted"/>
<evidence type="ECO:0000256" key="1">
    <source>
        <dbReference type="SAM" id="MobiDB-lite"/>
    </source>
</evidence>
<feature type="region of interest" description="Disordered" evidence="1">
    <location>
        <begin position="79"/>
        <end position="199"/>
    </location>
</feature>
<name>A0A9Q3GZT5_9BASI</name>
<organism evidence="2 3">
    <name type="scientific">Austropuccinia psidii MF-1</name>
    <dbReference type="NCBI Taxonomy" id="1389203"/>
    <lineage>
        <taxon>Eukaryota</taxon>
        <taxon>Fungi</taxon>
        <taxon>Dikarya</taxon>
        <taxon>Basidiomycota</taxon>
        <taxon>Pucciniomycotina</taxon>
        <taxon>Pucciniomycetes</taxon>
        <taxon>Pucciniales</taxon>
        <taxon>Sphaerophragmiaceae</taxon>
        <taxon>Austropuccinia</taxon>
    </lineage>
</organism>
<protein>
    <submittedName>
        <fullName evidence="2">Uncharacterized protein</fullName>
    </submittedName>
</protein>
<evidence type="ECO:0000313" key="2">
    <source>
        <dbReference type="EMBL" id="MBW0485981.1"/>
    </source>
</evidence>
<evidence type="ECO:0000313" key="3">
    <source>
        <dbReference type="Proteomes" id="UP000765509"/>
    </source>
</evidence>
<sequence length="279" mass="31275">MLGPQTGRWEQFWMISPVPSSINLSPPLLGHHLMLTSLLDWSEVIFQPTKHGDCKRKFELGPIITMSCHPCYFSLAIEQNPPNPPPQDTPIPHMPCEQTPRQPTPGPSGAQWLEDLFRETSQHNEPPIPGPIQCSKPQVPSQEDALTHEPEPEEALTQSMKEPFARPATPPSIPPVAAKNPNSSSSPAPRSPQSHDEARQEFTNLRPTLMIPRAIVHKSINRILLEHCQLLYMITFVDATCQNEMHREFGEELNSLLGQALEAYPKEDITGIVSKFDKK</sequence>
<dbReference type="AlphaFoldDB" id="A0A9Q3GZT5"/>
<comment type="caution">
    <text evidence="2">The sequence shown here is derived from an EMBL/GenBank/DDBJ whole genome shotgun (WGS) entry which is preliminary data.</text>
</comment>
<keyword evidence="3" id="KW-1185">Reference proteome</keyword>
<accession>A0A9Q3GZT5</accession>
<feature type="compositionally biased region" description="Low complexity" evidence="1">
    <location>
        <begin position="175"/>
        <end position="192"/>
    </location>
</feature>
<feature type="compositionally biased region" description="Pro residues" evidence="1">
    <location>
        <begin position="81"/>
        <end position="93"/>
    </location>
</feature>
<dbReference type="EMBL" id="AVOT02008429">
    <property type="protein sequence ID" value="MBW0485981.1"/>
    <property type="molecule type" value="Genomic_DNA"/>
</dbReference>
<dbReference type="Proteomes" id="UP000765509">
    <property type="component" value="Unassembled WGS sequence"/>
</dbReference>
<reference evidence="2" key="1">
    <citation type="submission" date="2021-03" db="EMBL/GenBank/DDBJ databases">
        <title>Draft genome sequence of rust myrtle Austropuccinia psidii MF-1, a brazilian biotype.</title>
        <authorList>
            <person name="Quecine M.C."/>
            <person name="Pachon D.M.R."/>
            <person name="Bonatelli M.L."/>
            <person name="Correr F.H."/>
            <person name="Franceschini L.M."/>
            <person name="Leite T.F."/>
            <person name="Margarido G.R.A."/>
            <person name="Almeida C.A."/>
            <person name="Ferrarezi J.A."/>
            <person name="Labate C.A."/>
        </authorList>
    </citation>
    <scope>NUCLEOTIDE SEQUENCE</scope>
    <source>
        <strain evidence="2">MF-1</strain>
    </source>
</reference>
<gene>
    <name evidence="2" type="ORF">O181_025696</name>
</gene>